<accession>A0A8T3DN47</accession>
<dbReference type="Proteomes" id="UP000829720">
    <property type="component" value="Unassembled WGS sequence"/>
</dbReference>
<dbReference type="EMBL" id="JAERUA010000006">
    <property type="protein sequence ID" value="KAI1898653.1"/>
    <property type="molecule type" value="Genomic_DNA"/>
</dbReference>
<protein>
    <submittedName>
        <fullName evidence="1">Uncharacterized protein</fullName>
    </submittedName>
</protein>
<gene>
    <name evidence="1" type="ORF">AGOR_G00074590</name>
</gene>
<proteinExistence type="predicted"/>
<comment type="caution">
    <text evidence="1">The sequence shown here is derived from an EMBL/GenBank/DDBJ whole genome shotgun (WGS) entry which is preliminary data.</text>
</comment>
<keyword evidence="2" id="KW-1185">Reference proteome</keyword>
<name>A0A8T3DN47_9TELE</name>
<evidence type="ECO:0000313" key="1">
    <source>
        <dbReference type="EMBL" id="KAI1898653.1"/>
    </source>
</evidence>
<reference evidence="1" key="1">
    <citation type="submission" date="2021-01" db="EMBL/GenBank/DDBJ databases">
        <authorList>
            <person name="Zahm M."/>
            <person name="Roques C."/>
            <person name="Cabau C."/>
            <person name="Klopp C."/>
            <person name="Donnadieu C."/>
            <person name="Jouanno E."/>
            <person name="Lampietro C."/>
            <person name="Louis A."/>
            <person name="Herpin A."/>
            <person name="Echchiki A."/>
            <person name="Berthelot C."/>
            <person name="Parey E."/>
            <person name="Roest-Crollius H."/>
            <person name="Braasch I."/>
            <person name="Postlethwait J."/>
            <person name="Bobe J."/>
            <person name="Montfort J."/>
            <person name="Bouchez O."/>
            <person name="Begum T."/>
            <person name="Mejri S."/>
            <person name="Adams A."/>
            <person name="Chen W.-J."/>
            <person name="Guiguen Y."/>
        </authorList>
    </citation>
    <scope>NUCLEOTIDE SEQUENCE</scope>
    <source>
        <tissue evidence="1">Blood</tissue>
    </source>
</reference>
<sequence length="173" mass="17485">MPGCVVSATSGLAGPVNLSGSLGLWLAGSSVSSAFFSELREMNWLMRGYGAADTGTVLAVPSALSILSPPTSSPVLMGSPPITPATPTVTHPSSALVLSASASPRPCSLFLHTLTMSFMCRKLAAASTSSGGGWAASFKVPSYMKSKSSPKAMGVTMSPLIVTISLLLSGCSE</sequence>
<organism evidence="1 2">
    <name type="scientific">Albula goreensis</name>
    <dbReference type="NCBI Taxonomy" id="1534307"/>
    <lineage>
        <taxon>Eukaryota</taxon>
        <taxon>Metazoa</taxon>
        <taxon>Chordata</taxon>
        <taxon>Craniata</taxon>
        <taxon>Vertebrata</taxon>
        <taxon>Euteleostomi</taxon>
        <taxon>Actinopterygii</taxon>
        <taxon>Neopterygii</taxon>
        <taxon>Teleostei</taxon>
        <taxon>Albuliformes</taxon>
        <taxon>Albulidae</taxon>
        <taxon>Albula</taxon>
    </lineage>
</organism>
<evidence type="ECO:0000313" key="2">
    <source>
        <dbReference type="Proteomes" id="UP000829720"/>
    </source>
</evidence>
<dbReference type="AlphaFoldDB" id="A0A8T3DN47"/>